<dbReference type="EMBL" id="JBHFFA010000006">
    <property type="protein sequence ID" value="KAL2621350.1"/>
    <property type="molecule type" value="Genomic_DNA"/>
</dbReference>
<proteinExistence type="predicted"/>
<dbReference type="Proteomes" id="UP001605036">
    <property type="component" value="Unassembled WGS sequence"/>
</dbReference>
<reference evidence="1 2" key="1">
    <citation type="submission" date="2024-09" db="EMBL/GenBank/DDBJ databases">
        <title>Chromosome-scale assembly of Riccia fluitans.</title>
        <authorList>
            <person name="Paukszto L."/>
            <person name="Sawicki J."/>
            <person name="Karawczyk K."/>
            <person name="Piernik-Szablinska J."/>
            <person name="Szczecinska M."/>
            <person name="Mazdziarz M."/>
        </authorList>
    </citation>
    <scope>NUCLEOTIDE SEQUENCE [LARGE SCALE GENOMIC DNA]</scope>
    <source>
        <strain evidence="1">Rf_01</strain>
        <tissue evidence="1">Aerial parts of the thallus</tissue>
    </source>
</reference>
<evidence type="ECO:0000313" key="1">
    <source>
        <dbReference type="EMBL" id="KAL2621350.1"/>
    </source>
</evidence>
<dbReference type="AlphaFoldDB" id="A0ABD1Y427"/>
<accession>A0ABD1Y427</accession>
<protein>
    <submittedName>
        <fullName evidence="1">Uncharacterized protein</fullName>
    </submittedName>
</protein>
<gene>
    <name evidence="1" type="ORF">R1flu_001555</name>
</gene>
<sequence>MLADFFGGVDEVWEEALKAIVNVDGVAQDGDTAGVVGGGDTTRMQEAELRATCKPLFHRARMNLLSFVMILLNICYEHNVSNVVVDEILALF</sequence>
<name>A0ABD1Y427_9MARC</name>
<comment type="caution">
    <text evidence="1">The sequence shown here is derived from an EMBL/GenBank/DDBJ whole genome shotgun (WGS) entry which is preliminary data.</text>
</comment>
<organism evidence="1 2">
    <name type="scientific">Riccia fluitans</name>
    <dbReference type="NCBI Taxonomy" id="41844"/>
    <lineage>
        <taxon>Eukaryota</taxon>
        <taxon>Viridiplantae</taxon>
        <taxon>Streptophyta</taxon>
        <taxon>Embryophyta</taxon>
        <taxon>Marchantiophyta</taxon>
        <taxon>Marchantiopsida</taxon>
        <taxon>Marchantiidae</taxon>
        <taxon>Marchantiales</taxon>
        <taxon>Ricciaceae</taxon>
        <taxon>Riccia</taxon>
    </lineage>
</organism>
<evidence type="ECO:0000313" key="2">
    <source>
        <dbReference type="Proteomes" id="UP001605036"/>
    </source>
</evidence>
<keyword evidence="2" id="KW-1185">Reference proteome</keyword>